<feature type="signal peptide" evidence="1">
    <location>
        <begin position="1"/>
        <end position="15"/>
    </location>
</feature>
<dbReference type="AlphaFoldDB" id="A0A7J6LCK5"/>
<evidence type="ECO:0000256" key="1">
    <source>
        <dbReference type="SAM" id="SignalP"/>
    </source>
</evidence>
<protein>
    <submittedName>
        <fullName evidence="2">Uncharacterized protein</fullName>
    </submittedName>
</protein>
<reference evidence="2 3" key="1">
    <citation type="submission" date="2020-04" db="EMBL/GenBank/DDBJ databases">
        <title>Perkinsus chesapeaki whole genome sequence.</title>
        <authorList>
            <person name="Bogema D.R."/>
        </authorList>
    </citation>
    <scope>NUCLEOTIDE SEQUENCE [LARGE SCALE GENOMIC DNA]</scope>
    <source>
        <strain evidence="2">ATCC PRA-425</strain>
    </source>
</reference>
<proteinExistence type="predicted"/>
<accession>A0A7J6LCK5</accession>
<comment type="caution">
    <text evidence="2">The sequence shown here is derived from an EMBL/GenBank/DDBJ whole genome shotgun (WGS) entry which is preliminary data.</text>
</comment>
<organism evidence="2 3">
    <name type="scientific">Perkinsus chesapeaki</name>
    <name type="common">Clam parasite</name>
    <name type="synonym">Perkinsus andrewsi</name>
    <dbReference type="NCBI Taxonomy" id="330153"/>
    <lineage>
        <taxon>Eukaryota</taxon>
        <taxon>Sar</taxon>
        <taxon>Alveolata</taxon>
        <taxon>Perkinsozoa</taxon>
        <taxon>Perkinsea</taxon>
        <taxon>Perkinsida</taxon>
        <taxon>Perkinsidae</taxon>
        <taxon>Perkinsus</taxon>
    </lineage>
</organism>
<feature type="chain" id="PRO_5029855250" evidence="1">
    <location>
        <begin position="16"/>
        <end position="170"/>
    </location>
</feature>
<name>A0A7J6LCK5_PERCH</name>
<dbReference type="EMBL" id="JAAPAO010000581">
    <property type="protein sequence ID" value="KAF4656720.1"/>
    <property type="molecule type" value="Genomic_DNA"/>
</dbReference>
<gene>
    <name evidence="2" type="ORF">FOL47_008802</name>
</gene>
<keyword evidence="1" id="KW-0732">Signal</keyword>
<evidence type="ECO:0000313" key="3">
    <source>
        <dbReference type="Proteomes" id="UP000591131"/>
    </source>
</evidence>
<keyword evidence="3" id="KW-1185">Reference proteome</keyword>
<sequence length="170" mass="18409">MSLIILTIILRMVGGLFEDVNLDWVAWETVESPTTQVPTSPAAFTMAPTNPGLEQKFQKVAQYMGTPMDTTTAPTSPGLEQMFEKVAQYMETPMDTTTAPSAVEQMLQGIDLLFNLSMSPLVEDISMFENTTAAPDKQLRAGGSVGHSSCLRHDWLTAVVVTAAAAVVRL</sequence>
<dbReference type="Proteomes" id="UP000591131">
    <property type="component" value="Unassembled WGS sequence"/>
</dbReference>
<evidence type="ECO:0000313" key="2">
    <source>
        <dbReference type="EMBL" id="KAF4656720.1"/>
    </source>
</evidence>